<evidence type="ECO:0000256" key="4">
    <source>
        <dbReference type="SAM" id="SignalP"/>
    </source>
</evidence>
<dbReference type="PROSITE" id="PS51352">
    <property type="entry name" value="THIOREDOXIN_2"/>
    <property type="match status" value="1"/>
</dbReference>
<feature type="chain" id="PRO_5038438878" evidence="4">
    <location>
        <begin position="25"/>
        <end position="361"/>
    </location>
</feature>
<dbReference type="InterPro" id="IPR025380">
    <property type="entry name" value="DUF4369"/>
</dbReference>
<dbReference type="PANTHER" id="PTHR42852">
    <property type="entry name" value="THIOL:DISULFIDE INTERCHANGE PROTEIN DSBE"/>
    <property type="match status" value="1"/>
</dbReference>
<evidence type="ECO:0000313" key="7">
    <source>
        <dbReference type="Proteomes" id="UP000812270"/>
    </source>
</evidence>
<evidence type="ECO:0000313" key="6">
    <source>
        <dbReference type="EMBL" id="MBV4359249.1"/>
    </source>
</evidence>
<feature type="domain" description="Thioredoxin" evidence="5">
    <location>
        <begin position="223"/>
        <end position="361"/>
    </location>
</feature>
<proteinExistence type="predicted"/>
<evidence type="ECO:0000259" key="5">
    <source>
        <dbReference type="PROSITE" id="PS51352"/>
    </source>
</evidence>
<keyword evidence="4" id="KW-0732">Signal</keyword>
<dbReference type="PANTHER" id="PTHR42852:SF6">
    <property type="entry name" value="THIOL:DISULFIDE INTERCHANGE PROTEIN DSBE"/>
    <property type="match status" value="1"/>
</dbReference>
<evidence type="ECO:0000256" key="2">
    <source>
        <dbReference type="ARBA" id="ARBA00023157"/>
    </source>
</evidence>
<organism evidence="6 7">
    <name type="scientific">Pinibacter aurantiacus</name>
    <dbReference type="NCBI Taxonomy" id="2851599"/>
    <lineage>
        <taxon>Bacteria</taxon>
        <taxon>Pseudomonadati</taxon>
        <taxon>Bacteroidota</taxon>
        <taxon>Chitinophagia</taxon>
        <taxon>Chitinophagales</taxon>
        <taxon>Chitinophagaceae</taxon>
        <taxon>Pinibacter</taxon>
    </lineage>
</organism>
<keyword evidence="2" id="KW-1015">Disulfide bond</keyword>
<gene>
    <name evidence="6" type="ORF">KTO63_18925</name>
</gene>
<dbReference type="RefSeq" id="WP_217793262.1">
    <property type="nucleotide sequence ID" value="NZ_JAHSPG010000015.1"/>
</dbReference>
<dbReference type="Pfam" id="PF14289">
    <property type="entry name" value="DUF4369"/>
    <property type="match status" value="1"/>
</dbReference>
<dbReference type="CDD" id="cd02966">
    <property type="entry name" value="TlpA_like_family"/>
    <property type="match status" value="1"/>
</dbReference>
<sequence length="361" mass="39873">MIKGIKGKLLITIATCASIQSATAQSTTVNGNLKGLKAENIQFAYADGSTRKTDTVKVVDGKFVWKTNIAEPTQVYLFLPNRAYPFFADKGKISITGIGDSVDSYKITGSKMQDEANAFEASIKDLSDQESPLYQKYGHVSEEEQAALETKLKDIKTQKNERAAKYIAAHPGSYYSMYLVSSRASYGMDYSEVKKLYDQLSAKAIATASGKMLTERMDILKRSAIGSEVIDFTQADTSGVPVHFSAFKGKYVLIDFWASWCGPCRAENPNVLKAYDKYKDKNFTVVGVSLDDKSANWKKAVIADKMPWTQVSDLKGWKNELSTYYGIQGIPSNLLVDPSGKIIAKDVRGAMLQQKLDQVLN</sequence>
<evidence type="ECO:0000256" key="1">
    <source>
        <dbReference type="ARBA" id="ARBA00022748"/>
    </source>
</evidence>
<dbReference type="InterPro" id="IPR013766">
    <property type="entry name" value="Thioredoxin_domain"/>
</dbReference>
<reference evidence="6" key="1">
    <citation type="submission" date="2021-06" db="EMBL/GenBank/DDBJ databases">
        <authorList>
            <person name="Huq M.A."/>
        </authorList>
    </citation>
    <scope>NUCLEOTIDE SEQUENCE</scope>
    <source>
        <strain evidence="6">MAH-26</strain>
    </source>
</reference>
<dbReference type="InterPro" id="IPR000866">
    <property type="entry name" value="AhpC/TSA"/>
</dbReference>
<name>A0A9E2SDY2_9BACT</name>
<feature type="signal peptide" evidence="4">
    <location>
        <begin position="1"/>
        <end position="24"/>
    </location>
</feature>
<keyword evidence="7" id="KW-1185">Reference proteome</keyword>
<dbReference type="Proteomes" id="UP000812270">
    <property type="component" value="Unassembled WGS sequence"/>
</dbReference>
<dbReference type="Pfam" id="PF00578">
    <property type="entry name" value="AhpC-TSA"/>
    <property type="match status" value="1"/>
</dbReference>
<dbReference type="PROSITE" id="PS00194">
    <property type="entry name" value="THIOREDOXIN_1"/>
    <property type="match status" value="1"/>
</dbReference>
<dbReference type="InterPro" id="IPR050553">
    <property type="entry name" value="Thioredoxin_ResA/DsbE_sf"/>
</dbReference>
<dbReference type="AlphaFoldDB" id="A0A9E2SDY2"/>
<comment type="caution">
    <text evidence="6">The sequence shown here is derived from an EMBL/GenBank/DDBJ whole genome shotgun (WGS) entry which is preliminary data.</text>
</comment>
<keyword evidence="3" id="KW-0676">Redox-active center</keyword>
<dbReference type="EMBL" id="JAHSPG010000015">
    <property type="protein sequence ID" value="MBV4359249.1"/>
    <property type="molecule type" value="Genomic_DNA"/>
</dbReference>
<accession>A0A9E2SDY2</accession>
<keyword evidence="1" id="KW-0201">Cytochrome c-type biogenesis</keyword>
<protein>
    <submittedName>
        <fullName evidence="6">AhpC/TSA family protein</fullName>
    </submittedName>
</protein>
<evidence type="ECO:0000256" key="3">
    <source>
        <dbReference type="ARBA" id="ARBA00023284"/>
    </source>
</evidence>
<dbReference type="GO" id="GO:0017004">
    <property type="term" value="P:cytochrome complex assembly"/>
    <property type="evidence" value="ECO:0007669"/>
    <property type="project" value="UniProtKB-KW"/>
</dbReference>
<dbReference type="InterPro" id="IPR017937">
    <property type="entry name" value="Thioredoxin_CS"/>
</dbReference>